<dbReference type="InterPro" id="IPR052928">
    <property type="entry name" value="Desiccation-related_membrane"/>
</dbReference>
<gene>
    <name evidence="1" type="ORF">QNI16_06755</name>
    <name evidence="2" type="ORF">QNI19_21795</name>
</gene>
<sequence length="100" mass="11250">MSRNTGTLLVFLAGAAVGATLGILYAPDKGKNTRDILSYQLGKYRDQLRQYISELIQEGNEFPTEAKYEGERVINDAREKAEKLLLDVETLMGQLKNQTR</sequence>
<comment type="caution">
    <text evidence="1">The sequence shown here is derived from an EMBL/GenBank/DDBJ whole genome shotgun (WGS) entry which is preliminary data.</text>
</comment>
<evidence type="ECO:0000313" key="4">
    <source>
        <dbReference type="Proteomes" id="UP001241110"/>
    </source>
</evidence>
<dbReference type="Proteomes" id="UP001241110">
    <property type="component" value="Unassembled WGS sequence"/>
</dbReference>
<dbReference type="RefSeq" id="WP_313976752.1">
    <property type="nucleotide sequence ID" value="NZ_JASJOR010000007.1"/>
</dbReference>
<evidence type="ECO:0000313" key="3">
    <source>
        <dbReference type="Proteomes" id="UP001228581"/>
    </source>
</evidence>
<proteinExistence type="predicted"/>
<dbReference type="Pfam" id="PF12732">
    <property type="entry name" value="YtxH"/>
    <property type="match status" value="1"/>
</dbReference>
<protein>
    <submittedName>
        <fullName evidence="1">YtxH domain-containing protein</fullName>
    </submittedName>
</protein>
<dbReference type="PANTHER" id="PTHR35792:SF2">
    <property type="entry name" value="GENERAL STRESS PROTEIN"/>
    <property type="match status" value="1"/>
</dbReference>
<accession>A0AAE3QIY2</accession>
<organism evidence="1 4">
    <name type="scientific">Xanthocytophaga flava</name>
    <dbReference type="NCBI Taxonomy" id="3048013"/>
    <lineage>
        <taxon>Bacteria</taxon>
        <taxon>Pseudomonadati</taxon>
        <taxon>Bacteroidota</taxon>
        <taxon>Cytophagia</taxon>
        <taxon>Cytophagales</taxon>
        <taxon>Rhodocytophagaceae</taxon>
        <taxon>Xanthocytophaga</taxon>
    </lineage>
</organism>
<dbReference type="EMBL" id="JASJOS010000003">
    <property type="protein sequence ID" value="MDJ1480177.1"/>
    <property type="molecule type" value="Genomic_DNA"/>
</dbReference>
<keyword evidence="3" id="KW-1185">Reference proteome</keyword>
<dbReference type="AlphaFoldDB" id="A0AAE3QIY2"/>
<dbReference type="PANTHER" id="PTHR35792">
    <property type="entry name" value="GENERAL STRESS PROTEIN"/>
    <property type="match status" value="1"/>
</dbReference>
<evidence type="ECO:0000313" key="2">
    <source>
        <dbReference type="EMBL" id="MDJ1495587.1"/>
    </source>
</evidence>
<dbReference type="Proteomes" id="UP001228581">
    <property type="component" value="Unassembled WGS sequence"/>
</dbReference>
<name>A0AAE3QIY2_9BACT</name>
<reference evidence="1 3" key="1">
    <citation type="submission" date="2023-05" db="EMBL/GenBank/DDBJ databases">
        <authorList>
            <person name="Zhang X."/>
        </authorList>
    </citation>
    <scope>NUCLEOTIDE SEQUENCE</scope>
    <source>
        <strain evidence="2 3">DM2B3-1</strain>
        <strain evidence="1">YF14B1</strain>
    </source>
</reference>
<dbReference type="InterPro" id="IPR024623">
    <property type="entry name" value="YtxH"/>
</dbReference>
<evidence type="ECO:0000313" key="1">
    <source>
        <dbReference type="EMBL" id="MDJ1480177.1"/>
    </source>
</evidence>
<dbReference type="EMBL" id="JASJOT010000016">
    <property type="protein sequence ID" value="MDJ1495587.1"/>
    <property type="molecule type" value="Genomic_DNA"/>
</dbReference>